<dbReference type="SUPFAM" id="SSF51905">
    <property type="entry name" value="FAD/NAD(P)-binding domain"/>
    <property type="match status" value="1"/>
</dbReference>
<dbReference type="InterPro" id="IPR038732">
    <property type="entry name" value="HpyO/CreE_NAD-binding"/>
</dbReference>
<organism evidence="2 3">
    <name type="scientific">Acidiferrimicrobium australe</name>
    <dbReference type="NCBI Taxonomy" id="2664430"/>
    <lineage>
        <taxon>Bacteria</taxon>
        <taxon>Bacillati</taxon>
        <taxon>Actinomycetota</taxon>
        <taxon>Acidimicrobiia</taxon>
        <taxon>Acidimicrobiales</taxon>
        <taxon>Acidimicrobiaceae</taxon>
        <taxon>Acidiferrimicrobium</taxon>
    </lineage>
</organism>
<proteinExistence type="predicted"/>
<feature type="domain" description="FAD-dependent urate hydroxylase HpyO/Asp monooxygenase CreE-like FAD/NAD(P)-binding" evidence="1">
    <location>
        <begin position="60"/>
        <end position="231"/>
    </location>
</feature>
<sequence>MATFTAALLRVVRSVPAFQSRGKPPRYSRRGPAPARGGAACGLRISDGHRPLLWPVRTLVVIGCGPWGLCVLERLLSRARAQRASVAIHVVEAGRPGTGVYQTDQPDYLVLNNPCGQLSLYARPEADRDPPYGLGLFEWARRRGYGWVGDECRVGGRGRPVEPTDFLPRRLMGEYLQWFYETLVADAPAGVAVIHHPTPAVDVVAIGDRELVVLGDGSSVAADRVVLTSGHTPNLPA</sequence>
<evidence type="ECO:0000313" key="3">
    <source>
        <dbReference type="Proteomes" id="UP000437736"/>
    </source>
</evidence>
<dbReference type="InterPro" id="IPR052189">
    <property type="entry name" value="L-asp_N-monooxygenase_NS-form"/>
</dbReference>
<dbReference type="Pfam" id="PF13454">
    <property type="entry name" value="NAD_binding_9"/>
    <property type="match status" value="1"/>
</dbReference>
<evidence type="ECO:0000259" key="1">
    <source>
        <dbReference type="Pfam" id="PF13454"/>
    </source>
</evidence>
<dbReference type="Proteomes" id="UP000437736">
    <property type="component" value="Unassembled WGS sequence"/>
</dbReference>
<gene>
    <name evidence="2" type="ORF">GHK86_18880</name>
</gene>
<name>A0ABW9R259_9ACTN</name>
<dbReference type="EMBL" id="WJHE01001210">
    <property type="protein sequence ID" value="MST34778.1"/>
    <property type="molecule type" value="Genomic_DNA"/>
</dbReference>
<protein>
    <recommendedName>
        <fullName evidence="1">FAD-dependent urate hydroxylase HpyO/Asp monooxygenase CreE-like FAD/NAD(P)-binding domain-containing protein</fullName>
    </recommendedName>
</protein>
<reference evidence="2 3" key="1">
    <citation type="submission" date="2019-11" db="EMBL/GenBank/DDBJ databases">
        <title>Acidiferrimicrobium australis gen. nov., sp. nov., an acidophilic and obligately heterotrophic, member of the Actinobacteria that catalyses dissimilatory oxido- reduction of iron isolated from metal-rich acidic water in Chile.</title>
        <authorList>
            <person name="Gonzalez D."/>
            <person name="Huber K."/>
            <person name="Hedrich S."/>
            <person name="Rojas-Villalobos C."/>
            <person name="Quatrini R."/>
            <person name="Dinamarca M.A."/>
            <person name="Schwarz A."/>
            <person name="Canales C."/>
            <person name="Nancucheo I."/>
        </authorList>
    </citation>
    <scope>NUCLEOTIDE SEQUENCE [LARGE SCALE GENOMIC DNA]</scope>
    <source>
        <strain evidence="2 3">USS-CCA1</strain>
    </source>
</reference>
<dbReference type="InterPro" id="IPR036188">
    <property type="entry name" value="FAD/NAD-bd_sf"/>
</dbReference>
<feature type="non-terminal residue" evidence="2">
    <location>
        <position position="237"/>
    </location>
</feature>
<dbReference type="PANTHER" id="PTHR40254">
    <property type="entry name" value="BLR0577 PROTEIN"/>
    <property type="match status" value="1"/>
</dbReference>
<accession>A0ABW9R259</accession>
<dbReference type="PANTHER" id="PTHR40254:SF1">
    <property type="entry name" value="BLR0577 PROTEIN"/>
    <property type="match status" value="1"/>
</dbReference>
<comment type="caution">
    <text evidence="2">The sequence shown here is derived from an EMBL/GenBank/DDBJ whole genome shotgun (WGS) entry which is preliminary data.</text>
</comment>
<keyword evidence="3" id="KW-1185">Reference proteome</keyword>
<evidence type="ECO:0000313" key="2">
    <source>
        <dbReference type="EMBL" id="MST34778.1"/>
    </source>
</evidence>